<keyword evidence="1" id="KW-0472">Membrane</keyword>
<comment type="caution">
    <text evidence="2">The sequence shown here is derived from an EMBL/GenBank/DDBJ whole genome shotgun (WGS) entry which is preliminary data.</text>
</comment>
<feature type="transmembrane region" description="Helical" evidence="1">
    <location>
        <begin position="363"/>
        <end position="384"/>
    </location>
</feature>
<dbReference type="PANTHER" id="PTHR34219">
    <property type="entry name" value="IRON-REGULATED INNER MEMBRANE PROTEIN-RELATED"/>
    <property type="match status" value="1"/>
</dbReference>
<dbReference type="Pfam" id="PF03929">
    <property type="entry name" value="PepSY_TM"/>
    <property type="match status" value="1"/>
</dbReference>
<organism evidence="2 3">
    <name type="scientific">Sphingomonas melonis</name>
    <dbReference type="NCBI Taxonomy" id="152682"/>
    <lineage>
        <taxon>Bacteria</taxon>
        <taxon>Pseudomonadati</taxon>
        <taxon>Pseudomonadota</taxon>
        <taxon>Alphaproteobacteria</taxon>
        <taxon>Sphingomonadales</taxon>
        <taxon>Sphingomonadaceae</taxon>
        <taxon>Sphingomonas</taxon>
    </lineage>
</organism>
<dbReference type="PANTHER" id="PTHR34219:SF1">
    <property type="entry name" value="PEPSY DOMAIN-CONTAINING PROTEIN"/>
    <property type="match status" value="1"/>
</dbReference>
<evidence type="ECO:0000256" key="1">
    <source>
        <dbReference type="SAM" id="Phobius"/>
    </source>
</evidence>
<name>A0A0D1MCU2_9SPHN</name>
<feature type="transmembrane region" description="Helical" evidence="1">
    <location>
        <begin position="405"/>
        <end position="431"/>
    </location>
</feature>
<evidence type="ECO:0000313" key="2">
    <source>
        <dbReference type="EMBL" id="KIU30210.1"/>
    </source>
</evidence>
<proteinExistence type="predicted"/>
<dbReference type="PATRIC" id="fig|1549858.7.peg.3790"/>
<dbReference type="InterPro" id="IPR005625">
    <property type="entry name" value="PepSY-ass_TM"/>
</dbReference>
<accession>A0A0D1MCU2</accession>
<keyword evidence="1" id="KW-1133">Transmembrane helix</keyword>
<dbReference type="EMBL" id="JXTP01000006">
    <property type="protein sequence ID" value="KIU30210.1"/>
    <property type="molecule type" value="Genomic_DNA"/>
</dbReference>
<feature type="transmembrane region" description="Helical" evidence="1">
    <location>
        <begin position="192"/>
        <end position="214"/>
    </location>
</feature>
<protein>
    <submittedName>
        <fullName evidence="2">Peptidase</fullName>
    </submittedName>
</protein>
<evidence type="ECO:0000313" key="3">
    <source>
        <dbReference type="Proteomes" id="UP000033203"/>
    </source>
</evidence>
<sequence>MARDTQGRTGQAGGFYSSVWRWHFYAGLFCIPFVIWLALTGTIYLWRPQIEFWLDRPYDRLPVAGAPASPDAQVAAALHAVPGATLRKYVMPERPDAAVRVLVTRDGADRRVYVDPHSLAVLGVVTEEQRLMRVVFRLHGELLAGAAGSYLVEIAACWAIVMLLTGLYLWWPRGRRGFAGILYPRLRARGRLFWRDLHATAGIWVTVFALGLILTGLPWAKGWGTYLTQVRQVTGTSRGPVDWTIGGKAPKADAASGEHAGHGGMTMPAPPPVAGDLARVIATTRPLGLAGPVLITPPARAGAPWSVASDTADRPLRSTLKIDGASGRIVSRTDFAQRHWIDRVIGYGIAAHEGALFGLANQLLGTATALLLVLLSVSGGVMWWRRRPIGLLGAPIPVGRARFGAGLVVAILALALYLPLFGLTLILVLLFEGVARRWLPGPSQWLGLRSA</sequence>
<dbReference type="AlphaFoldDB" id="A0A0D1MCU2"/>
<feature type="transmembrane region" description="Helical" evidence="1">
    <location>
        <begin position="150"/>
        <end position="171"/>
    </location>
</feature>
<feature type="transmembrane region" description="Helical" evidence="1">
    <location>
        <begin position="24"/>
        <end position="46"/>
    </location>
</feature>
<keyword evidence="1" id="KW-0812">Transmembrane</keyword>
<dbReference type="Proteomes" id="UP000033203">
    <property type="component" value="Unassembled WGS sequence"/>
</dbReference>
<gene>
    <name evidence="2" type="ORF">SR41_00850</name>
</gene>
<reference evidence="2 3" key="1">
    <citation type="submission" date="2015-01" db="EMBL/GenBank/DDBJ databases">
        <title>Genome of Sphingomonas taxi strain 30a.</title>
        <authorList>
            <person name="Eevers N."/>
            <person name="Van Hamme J."/>
            <person name="Bottos E."/>
            <person name="Weyens N."/>
            <person name="Vangronsveld J."/>
        </authorList>
    </citation>
    <scope>NUCLEOTIDE SEQUENCE [LARGE SCALE GENOMIC DNA]</scope>
    <source>
        <strain evidence="2 3">30a</strain>
    </source>
</reference>